<keyword evidence="2" id="KW-0285">Flavoprotein</keyword>
<dbReference type="SUPFAM" id="SSF51905">
    <property type="entry name" value="FAD/NAD(P)-binding domain"/>
    <property type="match status" value="1"/>
</dbReference>
<organism evidence="5 6">
    <name type="scientific">Colletotrichum orbiculare (strain 104-T / ATCC 96160 / CBS 514.97 / LARS 414 / MAFF 240422)</name>
    <name type="common">Cucumber anthracnose fungus</name>
    <name type="synonym">Colletotrichum lagenarium</name>
    <dbReference type="NCBI Taxonomy" id="1213857"/>
    <lineage>
        <taxon>Eukaryota</taxon>
        <taxon>Fungi</taxon>
        <taxon>Dikarya</taxon>
        <taxon>Ascomycota</taxon>
        <taxon>Pezizomycotina</taxon>
        <taxon>Sordariomycetes</taxon>
        <taxon>Hypocreomycetidae</taxon>
        <taxon>Glomerellales</taxon>
        <taxon>Glomerellaceae</taxon>
        <taxon>Colletotrichum</taxon>
        <taxon>Colletotrichum orbiculare species complex</taxon>
    </lineage>
</organism>
<keyword evidence="4" id="KW-0560">Oxidoreductase</keyword>
<evidence type="ECO:0000313" key="6">
    <source>
        <dbReference type="Proteomes" id="UP000014480"/>
    </source>
</evidence>
<dbReference type="InterPro" id="IPR020946">
    <property type="entry name" value="Flavin_mOase-like"/>
</dbReference>
<dbReference type="AlphaFoldDB" id="A0A484FI68"/>
<keyword evidence="5" id="KW-0503">Monooxygenase</keyword>
<comment type="similarity">
    <text evidence="1">Belongs to the FMO family.</text>
</comment>
<dbReference type="InterPro" id="IPR050346">
    <property type="entry name" value="FMO-like"/>
</dbReference>
<protein>
    <submittedName>
        <fullName evidence="5">Monooxygenase aurF</fullName>
    </submittedName>
</protein>
<gene>
    <name evidence="5" type="primary">aurF-3</name>
    <name evidence="5" type="ORF">Cob_v009840</name>
</gene>
<dbReference type="Pfam" id="PF00743">
    <property type="entry name" value="FMO-like"/>
    <property type="match status" value="1"/>
</dbReference>
<name>A0A484FI68_COLOR</name>
<dbReference type="Gene3D" id="3.50.50.60">
    <property type="entry name" value="FAD/NAD(P)-binding domain"/>
    <property type="match status" value="1"/>
</dbReference>
<dbReference type="GO" id="GO:0004499">
    <property type="term" value="F:N,N-dimethylaniline monooxygenase activity"/>
    <property type="evidence" value="ECO:0007669"/>
    <property type="project" value="InterPro"/>
</dbReference>
<reference evidence="6" key="2">
    <citation type="journal article" date="2019" name="Mol. Plant Microbe Interact.">
        <title>Genome sequence resources for four phytopathogenic fungi from the Colletotrichum orbiculare species complex.</title>
        <authorList>
            <person name="Gan P."/>
            <person name="Tsushima A."/>
            <person name="Narusaka M."/>
            <person name="Narusaka Y."/>
            <person name="Takano Y."/>
            <person name="Kubo Y."/>
            <person name="Shirasu K."/>
        </authorList>
    </citation>
    <scope>GENOME REANNOTATION</scope>
    <source>
        <strain evidence="6">104-T / ATCC 96160 / CBS 514.97 / LARS 414 / MAFF 240422</strain>
    </source>
</reference>
<dbReference type="GO" id="GO:0050660">
    <property type="term" value="F:flavin adenine dinucleotide binding"/>
    <property type="evidence" value="ECO:0007669"/>
    <property type="project" value="InterPro"/>
</dbReference>
<keyword evidence="3" id="KW-0274">FAD</keyword>
<evidence type="ECO:0000256" key="4">
    <source>
        <dbReference type="ARBA" id="ARBA00023002"/>
    </source>
</evidence>
<dbReference type="Proteomes" id="UP000014480">
    <property type="component" value="Unassembled WGS sequence"/>
</dbReference>
<comment type="caution">
    <text evidence="5">The sequence shown here is derived from an EMBL/GenBank/DDBJ whole genome shotgun (WGS) entry which is preliminary data.</text>
</comment>
<accession>A0A484FI68</accession>
<dbReference type="InterPro" id="IPR036188">
    <property type="entry name" value="FAD/NAD-bd_sf"/>
</dbReference>
<keyword evidence="6" id="KW-1185">Reference proteome</keyword>
<dbReference type="GO" id="GO:0050661">
    <property type="term" value="F:NADP binding"/>
    <property type="evidence" value="ECO:0007669"/>
    <property type="project" value="InterPro"/>
</dbReference>
<dbReference type="PANTHER" id="PTHR23023">
    <property type="entry name" value="DIMETHYLANILINE MONOOXYGENASE"/>
    <property type="match status" value="1"/>
</dbReference>
<dbReference type="EMBL" id="AMCV02000031">
    <property type="protein sequence ID" value="TDZ17274.1"/>
    <property type="molecule type" value="Genomic_DNA"/>
</dbReference>
<reference evidence="6" key="1">
    <citation type="journal article" date="2013" name="New Phytol.">
        <title>Comparative genomic and transcriptomic analyses reveal the hemibiotrophic stage shift of Colletotrichum fungi.</title>
        <authorList>
            <person name="Gan P."/>
            <person name="Ikeda K."/>
            <person name="Irieda H."/>
            <person name="Narusaka M."/>
            <person name="O'Connell R.J."/>
            <person name="Narusaka Y."/>
            <person name="Takano Y."/>
            <person name="Kubo Y."/>
            <person name="Shirasu K."/>
        </authorList>
    </citation>
    <scope>NUCLEOTIDE SEQUENCE [LARGE SCALE GENOMIC DNA]</scope>
    <source>
        <strain evidence="6">104-T / ATCC 96160 / CBS 514.97 / LARS 414 / MAFF 240422</strain>
    </source>
</reference>
<dbReference type="OrthoDB" id="66881at2759"/>
<proteinExistence type="inferred from homology"/>
<evidence type="ECO:0000256" key="1">
    <source>
        <dbReference type="ARBA" id="ARBA00009183"/>
    </source>
</evidence>
<sequence>MSQVVFYDGQSGFVRWKCSGPPGGLSALKKLRDVGIDVTLYERRSDVVGLWTFSDNPTITTALEGAKSQISKFISSMSDFPFPDVYPVYLTAEEWSECYKSYAKHSGLYDHIILNTRIEVIRRHHENENWLVYIESDQEPRSYDRHRQHSLRCGRVADRQLINSVSVV</sequence>
<evidence type="ECO:0000256" key="3">
    <source>
        <dbReference type="ARBA" id="ARBA00022827"/>
    </source>
</evidence>
<evidence type="ECO:0000313" key="5">
    <source>
        <dbReference type="EMBL" id="TDZ17274.1"/>
    </source>
</evidence>
<evidence type="ECO:0000256" key="2">
    <source>
        <dbReference type="ARBA" id="ARBA00022630"/>
    </source>
</evidence>